<dbReference type="GO" id="GO:0016987">
    <property type="term" value="F:sigma factor activity"/>
    <property type="evidence" value="ECO:0007669"/>
    <property type="project" value="UniProtKB-KW"/>
</dbReference>
<keyword evidence="8" id="KW-1185">Reference proteome</keyword>
<keyword evidence="3" id="KW-0238">DNA-binding</keyword>
<dbReference type="SUPFAM" id="SSF88946">
    <property type="entry name" value="Sigma2 domain of RNA polymerase sigma factors"/>
    <property type="match status" value="1"/>
</dbReference>
<protein>
    <submittedName>
        <fullName evidence="7">Sigma-70 family RNA polymerase sigma factor</fullName>
    </submittedName>
</protein>
<dbReference type="Pfam" id="PF04542">
    <property type="entry name" value="Sigma70_r2"/>
    <property type="match status" value="1"/>
</dbReference>
<dbReference type="RefSeq" id="WP_324618629.1">
    <property type="nucleotide sequence ID" value="NZ_JAYKOT010000001.1"/>
</dbReference>
<evidence type="ECO:0000256" key="1">
    <source>
        <dbReference type="ARBA" id="ARBA00023015"/>
    </source>
</evidence>
<keyword evidence="2" id="KW-0731">Sigma factor</keyword>
<dbReference type="InterPro" id="IPR007627">
    <property type="entry name" value="RNA_pol_sigma70_r2"/>
</dbReference>
<reference evidence="7 8" key="1">
    <citation type="submission" date="2024-01" db="EMBL/GenBank/DDBJ databases">
        <title>Complete genome sequence of Citroniella saccharovorans strain M6.X9, isolated from human fecal sample.</title>
        <authorList>
            <person name="Cheng G."/>
            <person name="Westerholm M."/>
            <person name="Schnurer A."/>
        </authorList>
    </citation>
    <scope>NUCLEOTIDE SEQUENCE [LARGE SCALE GENOMIC DNA]</scope>
    <source>
        <strain evidence="7 8">DSM 29873</strain>
    </source>
</reference>
<dbReference type="InterPro" id="IPR013324">
    <property type="entry name" value="RNA_pol_sigma_r3/r4-like"/>
</dbReference>
<dbReference type="Proteomes" id="UP001357733">
    <property type="component" value="Unassembled WGS sequence"/>
</dbReference>
<dbReference type="NCBIfam" id="TIGR02937">
    <property type="entry name" value="sigma70-ECF"/>
    <property type="match status" value="1"/>
</dbReference>
<feature type="domain" description="RNA polymerase sigma-70 region 2" evidence="5">
    <location>
        <begin position="28"/>
        <end position="78"/>
    </location>
</feature>
<dbReference type="InterPro" id="IPR036388">
    <property type="entry name" value="WH-like_DNA-bd_sf"/>
</dbReference>
<dbReference type="GO" id="GO:0003677">
    <property type="term" value="F:DNA binding"/>
    <property type="evidence" value="ECO:0007669"/>
    <property type="project" value="UniProtKB-KW"/>
</dbReference>
<evidence type="ECO:0000256" key="4">
    <source>
        <dbReference type="ARBA" id="ARBA00023163"/>
    </source>
</evidence>
<dbReference type="InterPro" id="IPR013325">
    <property type="entry name" value="RNA_pol_sigma_r2"/>
</dbReference>
<name>A0AAW9MVL8_9FIRM</name>
<comment type="caution">
    <text evidence="7">The sequence shown here is derived from an EMBL/GenBank/DDBJ whole genome shotgun (WGS) entry which is preliminary data.</text>
</comment>
<dbReference type="SUPFAM" id="SSF88659">
    <property type="entry name" value="Sigma3 and sigma4 domains of RNA polymerase sigma factors"/>
    <property type="match status" value="1"/>
</dbReference>
<evidence type="ECO:0000256" key="3">
    <source>
        <dbReference type="ARBA" id="ARBA00023125"/>
    </source>
</evidence>
<keyword evidence="1" id="KW-0805">Transcription regulation</keyword>
<dbReference type="InterPro" id="IPR014284">
    <property type="entry name" value="RNA_pol_sigma-70_dom"/>
</dbReference>
<dbReference type="Gene3D" id="1.10.1740.10">
    <property type="match status" value="1"/>
</dbReference>
<evidence type="ECO:0000259" key="5">
    <source>
        <dbReference type="Pfam" id="PF04542"/>
    </source>
</evidence>
<dbReference type="AlphaFoldDB" id="A0AAW9MVL8"/>
<sequence>MLKERNKGKLENIEEIKKDRENWEIALKYKPLIIKSIKTYYNKTNQYDDLIQEGYLKIYELCKNYKKERGSMGAYLKTNLKYYYLEKNRKIEAISLEREDGPILETLKSDENIEEDYLLEESIRRLKKALRGLTDIEREVLVGIYFEGKKASEIAKEQKRSKAAVSQAKKRGLEKLKKKLRKINLSVHQKMG</sequence>
<evidence type="ECO:0000313" key="8">
    <source>
        <dbReference type="Proteomes" id="UP001357733"/>
    </source>
</evidence>
<dbReference type="GO" id="GO:0006352">
    <property type="term" value="P:DNA-templated transcription initiation"/>
    <property type="evidence" value="ECO:0007669"/>
    <property type="project" value="InterPro"/>
</dbReference>
<gene>
    <name evidence="7" type="ORF">VLK81_00585</name>
</gene>
<dbReference type="Pfam" id="PF04545">
    <property type="entry name" value="Sigma70_r4"/>
    <property type="match status" value="1"/>
</dbReference>
<dbReference type="PANTHER" id="PTHR30385">
    <property type="entry name" value="SIGMA FACTOR F FLAGELLAR"/>
    <property type="match status" value="1"/>
</dbReference>
<evidence type="ECO:0000313" key="7">
    <source>
        <dbReference type="EMBL" id="MEB3428549.1"/>
    </source>
</evidence>
<accession>A0AAW9MVL8</accession>
<keyword evidence="4" id="KW-0804">Transcription</keyword>
<dbReference type="EMBL" id="JAYKOT010000001">
    <property type="protein sequence ID" value="MEB3428549.1"/>
    <property type="molecule type" value="Genomic_DNA"/>
</dbReference>
<proteinExistence type="predicted"/>
<evidence type="ECO:0000256" key="2">
    <source>
        <dbReference type="ARBA" id="ARBA00023082"/>
    </source>
</evidence>
<evidence type="ECO:0000259" key="6">
    <source>
        <dbReference type="Pfam" id="PF04545"/>
    </source>
</evidence>
<organism evidence="7 8">
    <name type="scientific">Citroniella saccharovorans</name>
    <dbReference type="NCBI Taxonomy" id="2053367"/>
    <lineage>
        <taxon>Bacteria</taxon>
        <taxon>Bacillati</taxon>
        <taxon>Bacillota</taxon>
        <taxon>Tissierellia</taxon>
        <taxon>Tissierellales</taxon>
        <taxon>Peptoniphilaceae</taxon>
        <taxon>Citroniella</taxon>
    </lineage>
</organism>
<dbReference type="InterPro" id="IPR007630">
    <property type="entry name" value="RNA_pol_sigma70_r4"/>
</dbReference>
<feature type="domain" description="RNA polymerase sigma-70 region 4" evidence="6">
    <location>
        <begin position="129"/>
        <end position="178"/>
    </location>
</feature>
<dbReference type="Gene3D" id="1.10.10.10">
    <property type="entry name" value="Winged helix-like DNA-binding domain superfamily/Winged helix DNA-binding domain"/>
    <property type="match status" value="1"/>
</dbReference>